<dbReference type="GO" id="GO:0005509">
    <property type="term" value="F:calcium ion binding"/>
    <property type="evidence" value="ECO:0007669"/>
    <property type="project" value="InterPro"/>
</dbReference>
<dbReference type="EMBL" id="FNUG01000001">
    <property type="protein sequence ID" value="SEE42245.1"/>
    <property type="molecule type" value="Genomic_DNA"/>
</dbReference>
<evidence type="ECO:0000313" key="3">
    <source>
        <dbReference type="EMBL" id="SEE42245.1"/>
    </source>
</evidence>
<accession>A0A1H5IQ07</accession>
<gene>
    <name evidence="3" type="ORF">SAMN04488034_101492</name>
</gene>
<keyword evidence="2" id="KW-0732">Signal</keyword>
<reference evidence="3 4" key="1">
    <citation type="submission" date="2016-10" db="EMBL/GenBank/DDBJ databases">
        <authorList>
            <person name="de Groot N.N."/>
        </authorList>
    </citation>
    <scope>NUCLEOTIDE SEQUENCE [LARGE SCALE GENOMIC DNA]</scope>
    <source>
        <strain evidence="3 4">DSM 23553</strain>
    </source>
</reference>
<evidence type="ECO:0000313" key="4">
    <source>
        <dbReference type="Proteomes" id="UP000199448"/>
    </source>
</evidence>
<organism evidence="3 4">
    <name type="scientific">Salinimicrobium catena</name>
    <dbReference type="NCBI Taxonomy" id="390640"/>
    <lineage>
        <taxon>Bacteria</taxon>
        <taxon>Pseudomonadati</taxon>
        <taxon>Bacteroidota</taxon>
        <taxon>Flavobacteriia</taxon>
        <taxon>Flavobacteriales</taxon>
        <taxon>Flavobacteriaceae</taxon>
        <taxon>Salinimicrobium</taxon>
    </lineage>
</organism>
<name>A0A1H5IQ07_9FLAO</name>
<sequence length="523" mass="57282">MRKFQIYLAFLAAFALVFTSCSKDESDTIATEEKATLSFGAIVADMANKSADKQSDVGDLPTCSEDSPAYVEVVLMKGDEYVIGEDEPYRVDLASGQVFTKEDEALELEPGQYTLEHFATYDAEGNLIWIAPKGGVLEKFVDAPLPLNIDLGAGVKKYVDVSVLCYDDRDVNQYGYQFFEFNTTKAMEFCFFANYCAPSGRHFPARYSVEFSVDGEVIYEAEENINNVGVNEYGDNYADPICFALPDLSEYADDEEYIDYTVTLLDSEGVYDAPENMTITGSLSRNEIEANFDGDSNVDYEHLRFGCDGEVPADDADDDGVADEEDNCPETYNPGQEDADGDGVGNACEDGSGDGDNDGDDNDNDGNDNDGDSDGDDNDGDDNDGDEVAENCDTAYMYGDNELDDLGLYDNANWGWGLVLDEDAFDDEYYEGDGVWRLPFYAGAGQNDVSKGWEAGYIVLTLDGNELEVDIELNEGVSLNESHIYVGADWPESDAPGQFDLGTDTFTVGDAPHIIVHAEVCEN</sequence>
<dbReference type="InterPro" id="IPR028974">
    <property type="entry name" value="TSP_type-3_rpt"/>
</dbReference>
<keyword evidence="4" id="KW-1185">Reference proteome</keyword>
<dbReference type="Gene3D" id="4.10.1080.10">
    <property type="entry name" value="TSP type-3 repeat"/>
    <property type="match status" value="1"/>
</dbReference>
<dbReference type="Proteomes" id="UP000199448">
    <property type="component" value="Unassembled WGS sequence"/>
</dbReference>
<evidence type="ECO:0008006" key="5">
    <source>
        <dbReference type="Google" id="ProtNLM"/>
    </source>
</evidence>
<dbReference type="STRING" id="390640.SAMN04488034_101492"/>
<dbReference type="AlphaFoldDB" id="A0A1H5IQ07"/>
<feature type="chain" id="PRO_5011708446" description="Thrombospondin type 3 repeat-containing protein" evidence="2">
    <location>
        <begin position="24"/>
        <end position="523"/>
    </location>
</feature>
<feature type="compositionally biased region" description="Acidic residues" evidence="1">
    <location>
        <begin position="351"/>
        <end position="389"/>
    </location>
</feature>
<evidence type="ECO:0000256" key="1">
    <source>
        <dbReference type="SAM" id="MobiDB-lite"/>
    </source>
</evidence>
<feature type="compositionally biased region" description="Acidic residues" evidence="1">
    <location>
        <begin position="311"/>
        <end position="328"/>
    </location>
</feature>
<protein>
    <recommendedName>
        <fullName evidence="5">Thrombospondin type 3 repeat-containing protein</fullName>
    </recommendedName>
</protein>
<dbReference type="OrthoDB" id="599464at2"/>
<feature type="signal peptide" evidence="2">
    <location>
        <begin position="1"/>
        <end position="23"/>
    </location>
</feature>
<evidence type="ECO:0000256" key="2">
    <source>
        <dbReference type="SAM" id="SignalP"/>
    </source>
</evidence>
<proteinExistence type="predicted"/>
<dbReference type="PROSITE" id="PS51257">
    <property type="entry name" value="PROKAR_LIPOPROTEIN"/>
    <property type="match status" value="1"/>
</dbReference>
<feature type="region of interest" description="Disordered" evidence="1">
    <location>
        <begin position="308"/>
        <end position="389"/>
    </location>
</feature>
<dbReference type="RefSeq" id="WP_093111372.1">
    <property type="nucleotide sequence ID" value="NZ_FNGG01000001.1"/>
</dbReference>